<dbReference type="PANTHER" id="PTHR38149:SF1">
    <property type="entry name" value="ATPASE"/>
    <property type="match status" value="1"/>
</dbReference>
<dbReference type="InterPro" id="IPR046833">
    <property type="entry name" value="ABC_N"/>
</dbReference>
<dbReference type="Pfam" id="PF09818">
    <property type="entry name" value="ABC_ATPase"/>
    <property type="match status" value="1"/>
</dbReference>
<dbReference type="AlphaFoldDB" id="A0A1Y1IK28"/>
<evidence type="ECO:0000259" key="3">
    <source>
        <dbReference type="Pfam" id="PF20446"/>
    </source>
</evidence>
<dbReference type="Pfam" id="PF21117">
    <property type="entry name" value="MRB1590_C"/>
    <property type="match status" value="1"/>
</dbReference>
<reference evidence="5 6" key="1">
    <citation type="journal article" date="2014" name="Nat. Commun.">
        <title>Klebsormidium flaccidum genome reveals primary factors for plant terrestrial adaptation.</title>
        <authorList>
            <person name="Hori K."/>
            <person name="Maruyama F."/>
            <person name="Fujisawa T."/>
            <person name="Togashi T."/>
            <person name="Yamamoto N."/>
            <person name="Seo M."/>
            <person name="Sato S."/>
            <person name="Yamada T."/>
            <person name="Mori H."/>
            <person name="Tajima N."/>
            <person name="Moriyama T."/>
            <person name="Ikeuchi M."/>
            <person name="Watanabe M."/>
            <person name="Wada H."/>
            <person name="Kobayashi K."/>
            <person name="Saito M."/>
            <person name="Masuda T."/>
            <person name="Sasaki-Sekimoto Y."/>
            <person name="Mashiguchi K."/>
            <person name="Awai K."/>
            <person name="Shimojima M."/>
            <person name="Masuda S."/>
            <person name="Iwai M."/>
            <person name="Nobusawa T."/>
            <person name="Narise T."/>
            <person name="Kondo S."/>
            <person name="Saito H."/>
            <person name="Sato R."/>
            <person name="Murakawa M."/>
            <person name="Ihara Y."/>
            <person name="Oshima-Yamada Y."/>
            <person name="Ohtaka K."/>
            <person name="Satoh M."/>
            <person name="Sonobe K."/>
            <person name="Ishii M."/>
            <person name="Ohtani R."/>
            <person name="Kanamori-Sato M."/>
            <person name="Honoki R."/>
            <person name="Miyazaki D."/>
            <person name="Mochizuki H."/>
            <person name="Umetsu J."/>
            <person name="Higashi K."/>
            <person name="Shibata D."/>
            <person name="Kamiya Y."/>
            <person name="Sato N."/>
            <person name="Nakamura Y."/>
            <person name="Tabata S."/>
            <person name="Ida S."/>
            <person name="Kurokawa K."/>
            <person name="Ohta H."/>
        </authorList>
    </citation>
    <scope>NUCLEOTIDE SEQUENCE [LARGE SCALE GENOMIC DNA]</scope>
    <source>
        <strain evidence="5 6">NIES-2285</strain>
    </source>
</reference>
<name>A0A1Y1IK28_KLENI</name>
<dbReference type="Pfam" id="PF20446">
    <property type="entry name" value="ABC_N"/>
    <property type="match status" value="1"/>
</dbReference>
<proteinExistence type="predicted"/>
<dbReference type="InterPro" id="IPR046834">
    <property type="entry name" value="ABC_ATPase_C"/>
</dbReference>
<dbReference type="PANTHER" id="PTHR38149">
    <property type="entry name" value="ATPASE"/>
    <property type="match status" value="1"/>
</dbReference>
<gene>
    <name evidence="5" type="ORF">KFL_004340050</name>
</gene>
<sequence>MSGRGAYYKAKYGGGRGRGRGRSDEGAADYIGGQSQTDNAGGWEERSGSYQGNASGSVADLMQTLQRIDGKGYGAYKDIVGRWEFPEFTLLVDHAQADPFAGPSRCRVQVKQALARFPPELFSTRIRNIALCDYLTRNFSAVVSDAGADIRKQSGGGWGAAKGGEMAIDVPGQKVLERTSILINPQNVEARFTVALPAQGRTVLGQWAAQVLTQQLPKFVREALFMDRQDEAGLRRHVETVEDTETLRQGLARGGFVAFVGDGSILPRKSGDSEEPMDAREAIPFKSPPSLAMKFTLPNRGPITGMAIKKGVTLIVGGGFHGKSTLLEAIEAGVYNHIPGDGRELVATDPTAVKVRAEDGRHVEGVDISPFISNLPFGRDTTCFRTPDASGSTSQATNIIEALEVGAKTLLVDEDTCATNFMIRDARMQALVAKEKEPITPFIAKIRPMVTQHDTSVILVMGGSGDYFDVADTVVMMESFAPRDVTSEAKAIAADFGGAPGVPPENGNAPFGRLVSRFPVDIYPLSGGGHRDIKIVARTKNVISFGDQEIDLAAVEQLAEKSQTRAVADAIALFRRLPVDGRQSIQQLLASFEREVHSKGLDVLAPHMHLGTYARPRVFEIAAALNRLRTIKVQQHR</sequence>
<feature type="domain" description="MRB1590-like C-terminal" evidence="4">
    <location>
        <begin position="534"/>
        <end position="634"/>
    </location>
</feature>
<accession>A0A1Y1IK28</accession>
<dbReference type="OrthoDB" id="189459at2759"/>
<keyword evidence="6" id="KW-1185">Reference proteome</keyword>
<evidence type="ECO:0000256" key="1">
    <source>
        <dbReference type="SAM" id="MobiDB-lite"/>
    </source>
</evidence>
<dbReference type="OMA" id="IRDRRMQ"/>
<feature type="domain" description="ATPase of the ABC class N-terminal" evidence="3">
    <location>
        <begin position="60"/>
        <end position="225"/>
    </location>
</feature>
<dbReference type="EMBL" id="DF237383">
    <property type="protein sequence ID" value="GAQ88498.1"/>
    <property type="molecule type" value="Genomic_DNA"/>
</dbReference>
<evidence type="ECO:0000259" key="2">
    <source>
        <dbReference type="Pfam" id="PF09818"/>
    </source>
</evidence>
<dbReference type="InterPro" id="IPR049069">
    <property type="entry name" value="MRB1590-like_C"/>
</dbReference>
<protein>
    <recommendedName>
        <fullName evidence="7">ATPase</fullName>
    </recommendedName>
</protein>
<evidence type="ECO:0000313" key="6">
    <source>
        <dbReference type="Proteomes" id="UP000054558"/>
    </source>
</evidence>
<organism evidence="5 6">
    <name type="scientific">Klebsormidium nitens</name>
    <name type="common">Green alga</name>
    <name type="synonym">Ulothrix nitens</name>
    <dbReference type="NCBI Taxonomy" id="105231"/>
    <lineage>
        <taxon>Eukaryota</taxon>
        <taxon>Viridiplantae</taxon>
        <taxon>Streptophyta</taxon>
        <taxon>Klebsormidiophyceae</taxon>
        <taxon>Klebsormidiales</taxon>
        <taxon>Klebsormidiaceae</taxon>
        <taxon>Klebsormidium</taxon>
    </lineage>
</organism>
<feature type="region of interest" description="Disordered" evidence="1">
    <location>
        <begin position="11"/>
        <end position="54"/>
    </location>
</feature>
<evidence type="ECO:0000259" key="4">
    <source>
        <dbReference type="Pfam" id="PF21117"/>
    </source>
</evidence>
<evidence type="ECO:0000313" key="5">
    <source>
        <dbReference type="EMBL" id="GAQ88498.1"/>
    </source>
</evidence>
<feature type="domain" description="ATPase of the ABC class C-terminal" evidence="2">
    <location>
        <begin position="231"/>
        <end position="495"/>
    </location>
</feature>
<evidence type="ECO:0008006" key="7">
    <source>
        <dbReference type="Google" id="ProtNLM"/>
    </source>
</evidence>
<dbReference type="InterPro" id="IPR019195">
    <property type="entry name" value="ABC_ATPase_put"/>
</dbReference>
<dbReference type="Proteomes" id="UP000054558">
    <property type="component" value="Unassembled WGS sequence"/>
</dbReference>